<dbReference type="InterPro" id="IPR000792">
    <property type="entry name" value="Tscrpt_reg_LuxR_C"/>
</dbReference>
<dbReference type="Proteomes" id="UP000305675">
    <property type="component" value="Unassembled WGS sequence"/>
</dbReference>
<keyword evidence="3" id="KW-1185">Reference proteome</keyword>
<dbReference type="InterPro" id="IPR036388">
    <property type="entry name" value="WH-like_DNA-bd_sf"/>
</dbReference>
<evidence type="ECO:0000313" key="3">
    <source>
        <dbReference type="Proteomes" id="UP000305675"/>
    </source>
</evidence>
<dbReference type="Pfam" id="PF00196">
    <property type="entry name" value="GerE"/>
    <property type="match status" value="1"/>
</dbReference>
<organism evidence="2 3">
    <name type="scientific">Ferrimonas aestuarii</name>
    <dbReference type="NCBI Taxonomy" id="2569539"/>
    <lineage>
        <taxon>Bacteria</taxon>
        <taxon>Pseudomonadati</taxon>
        <taxon>Pseudomonadota</taxon>
        <taxon>Gammaproteobacteria</taxon>
        <taxon>Alteromonadales</taxon>
        <taxon>Ferrimonadaceae</taxon>
        <taxon>Ferrimonas</taxon>
    </lineage>
</organism>
<dbReference type="GO" id="GO:0006355">
    <property type="term" value="P:regulation of DNA-templated transcription"/>
    <property type="evidence" value="ECO:0007669"/>
    <property type="project" value="InterPro"/>
</dbReference>
<dbReference type="GO" id="GO:0003677">
    <property type="term" value="F:DNA binding"/>
    <property type="evidence" value="ECO:0007669"/>
    <property type="project" value="InterPro"/>
</dbReference>
<gene>
    <name evidence="2" type="ORF">FCL42_05115</name>
</gene>
<name>A0A4V5NWB9_9GAMM</name>
<reference evidence="2 3" key="1">
    <citation type="submission" date="2019-04" db="EMBL/GenBank/DDBJ databases">
        <authorList>
            <person name="Hwang J.C."/>
        </authorList>
    </citation>
    <scope>NUCLEOTIDE SEQUENCE [LARGE SCALE GENOMIC DNA]</scope>
    <source>
        <strain evidence="2 3">IMCC35002</strain>
    </source>
</reference>
<dbReference type="OrthoDB" id="6115007at2"/>
<protein>
    <submittedName>
        <fullName evidence="2">Helix-turn-helix transcriptional regulator</fullName>
    </submittedName>
</protein>
<sequence length="185" mass="19992">MIGGEMGESSWILLKSNAFRFDSAVVGASISESELVKYGFVDYWTSDDSMKGIASLMVVSRLGSHSRAMQSMWLRQGAVNRRCFEVIEGSQVVGGLIMIGAPNCLTSGEKIGRYLNGHGTALNKQNSKTKIIVNLTALGLSTGEISSLLNLTRRGVDYHLDKAKLKLGASNKANLVFKASQCGWI</sequence>
<evidence type="ECO:0000313" key="2">
    <source>
        <dbReference type="EMBL" id="TKB56514.1"/>
    </source>
</evidence>
<dbReference type="SUPFAM" id="SSF46894">
    <property type="entry name" value="C-terminal effector domain of the bipartite response regulators"/>
    <property type="match status" value="1"/>
</dbReference>
<accession>A0A4V5NWB9</accession>
<dbReference type="Gene3D" id="1.10.10.10">
    <property type="entry name" value="Winged helix-like DNA-binding domain superfamily/Winged helix DNA-binding domain"/>
    <property type="match status" value="1"/>
</dbReference>
<dbReference type="EMBL" id="SWCJ01000003">
    <property type="protein sequence ID" value="TKB56514.1"/>
    <property type="molecule type" value="Genomic_DNA"/>
</dbReference>
<dbReference type="InterPro" id="IPR016032">
    <property type="entry name" value="Sig_transdc_resp-reg_C-effctor"/>
</dbReference>
<proteinExistence type="predicted"/>
<dbReference type="AlphaFoldDB" id="A0A4V5NWB9"/>
<comment type="caution">
    <text evidence="2">The sequence shown here is derived from an EMBL/GenBank/DDBJ whole genome shotgun (WGS) entry which is preliminary data.</text>
</comment>
<evidence type="ECO:0000259" key="1">
    <source>
        <dbReference type="Pfam" id="PF00196"/>
    </source>
</evidence>
<feature type="domain" description="HTH luxR-type" evidence="1">
    <location>
        <begin position="133"/>
        <end position="177"/>
    </location>
</feature>